<evidence type="ECO:0000256" key="1">
    <source>
        <dbReference type="ARBA" id="ARBA00006270"/>
    </source>
</evidence>
<organism evidence="4 5">
    <name type="scientific">Clavelina lepadiformis</name>
    <name type="common">Light-bulb sea squirt</name>
    <name type="synonym">Ascidia lepadiformis</name>
    <dbReference type="NCBI Taxonomy" id="159417"/>
    <lineage>
        <taxon>Eukaryota</taxon>
        <taxon>Metazoa</taxon>
        <taxon>Chordata</taxon>
        <taxon>Tunicata</taxon>
        <taxon>Ascidiacea</taxon>
        <taxon>Aplousobranchia</taxon>
        <taxon>Clavelinidae</taxon>
        <taxon>Clavelina</taxon>
    </lineage>
</organism>
<evidence type="ECO:0000313" key="5">
    <source>
        <dbReference type="Proteomes" id="UP001642483"/>
    </source>
</evidence>
<evidence type="ECO:0000256" key="2">
    <source>
        <dbReference type="ARBA" id="ARBA00022741"/>
    </source>
</evidence>
<reference evidence="4 5" key="1">
    <citation type="submission" date="2024-02" db="EMBL/GenBank/DDBJ databases">
        <authorList>
            <person name="Daric V."/>
            <person name="Darras S."/>
        </authorList>
    </citation>
    <scope>NUCLEOTIDE SEQUENCE [LARGE SCALE GENOMIC DNA]</scope>
</reference>
<dbReference type="InterPro" id="IPR027417">
    <property type="entry name" value="P-loop_NTPase"/>
</dbReference>
<proteinExistence type="inferred from homology"/>
<protein>
    <submittedName>
        <fullName evidence="4">Uncharacterized protein</fullName>
    </submittedName>
</protein>
<gene>
    <name evidence="4" type="ORF">CVLEPA_LOCUS5423</name>
</gene>
<dbReference type="PANTHER" id="PTHR47978">
    <property type="match status" value="1"/>
</dbReference>
<comment type="caution">
    <text evidence="4">The sequence shown here is derived from an EMBL/GenBank/DDBJ whole genome shotgun (WGS) entry which is preliminary data.</text>
</comment>
<dbReference type="SUPFAM" id="SSF52540">
    <property type="entry name" value="P-loop containing nucleoside triphosphate hydrolases"/>
    <property type="match status" value="1"/>
</dbReference>
<dbReference type="PROSITE" id="PS51421">
    <property type="entry name" value="RAS"/>
    <property type="match status" value="1"/>
</dbReference>
<sequence>MYYRGASVVLLVYDITKRESLTEGIRDWVRELREKGPADPILALVGNKIDIGEDLREVDTEEAQEYANKIGAIFYEASAKTGHNISSIFTNICLRLDMRDKGGLTPIHGMGSAQQISHKSQNDKKKPSRWKFRSGKANVMNSHQPLSRRQTLKVEEYNSQESDPLRCNI</sequence>
<name>A0ABP0F857_CLALP</name>
<dbReference type="SMART" id="SM00174">
    <property type="entry name" value="RHO"/>
    <property type="match status" value="1"/>
</dbReference>
<dbReference type="SMART" id="SM00175">
    <property type="entry name" value="RAB"/>
    <property type="match status" value="1"/>
</dbReference>
<feature type="region of interest" description="Disordered" evidence="3">
    <location>
        <begin position="110"/>
        <end position="129"/>
    </location>
</feature>
<dbReference type="EMBL" id="CAWYQH010000024">
    <property type="protein sequence ID" value="CAK8675899.1"/>
    <property type="molecule type" value="Genomic_DNA"/>
</dbReference>
<dbReference type="SMART" id="SM00173">
    <property type="entry name" value="RAS"/>
    <property type="match status" value="1"/>
</dbReference>
<dbReference type="Pfam" id="PF00071">
    <property type="entry name" value="Ras"/>
    <property type="match status" value="1"/>
</dbReference>
<evidence type="ECO:0000256" key="3">
    <source>
        <dbReference type="SAM" id="MobiDB-lite"/>
    </source>
</evidence>
<dbReference type="Proteomes" id="UP001642483">
    <property type="component" value="Unassembled WGS sequence"/>
</dbReference>
<keyword evidence="2" id="KW-0547">Nucleotide-binding</keyword>
<dbReference type="InterPro" id="IPR001806">
    <property type="entry name" value="Small_GTPase"/>
</dbReference>
<dbReference type="PROSITE" id="PS51419">
    <property type="entry name" value="RAB"/>
    <property type="match status" value="1"/>
</dbReference>
<comment type="similarity">
    <text evidence="1">Belongs to the small GTPase superfamily. Rab family.</text>
</comment>
<keyword evidence="5" id="KW-1185">Reference proteome</keyword>
<evidence type="ECO:0000313" key="4">
    <source>
        <dbReference type="EMBL" id="CAK8675899.1"/>
    </source>
</evidence>
<accession>A0ABP0F857</accession>
<dbReference type="Gene3D" id="3.40.50.300">
    <property type="entry name" value="P-loop containing nucleotide triphosphate hydrolases"/>
    <property type="match status" value="1"/>
</dbReference>